<organism evidence="1 2">
    <name type="scientific">Gemmata algarum</name>
    <dbReference type="NCBI Taxonomy" id="2975278"/>
    <lineage>
        <taxon>Bacteria</taxon>
        <taxon>Pseudomonadati</taxon>
        <taxon>Planctomycetota</taxon>
        <taxon>Planctomycetia</taxon>
        <taxon>Gemmatales</taxon>
        <taxon>Gemmataceae</taxon>
        <taxon>Gemmata</taxon>
    </lineage>
</organism>
<accession>A0ABU5F608</accession>
<dbReference type="Proteomes" id="UP001272242">
    <property type="component" value="Unassembled WGS sequence"/>
</dbReference>
<dbReference type="RefSeq" id="WP_320688553.1">
    <property type="nucleotide sequence ID" value="NZ_JAXBLV010000210.1"/>
</dbReference>
<comment type="caution">
    <text evidence="1">The sequence shown here is derived from an EMBL/GenBank/DDBJ whole genome shotgun (WGS) entry which is preliminary data.</text>
</comment>
<protein>
    <recommendedName>
        <fullName evidence="3">SMI1/KNR4 family protein</fullName>
    </recommendedName>
</protein>
<evidence type="ECO:0000313" key="1">
    <source>
        <dbReference type="EMBL" id="MDY3562227.1"/>
    </source>
</evidence>
<gene>
    <name evidence="1" type="ORF">R5W23_003689</name>
</gene>
<proteinExistence type="predicted"/>
<reference evidence="2" key="1">
    <citation type="journal article" date="2023" name="Mar. Drugs">
        <title>Gemmata algarum, a Novel Planctomycete Isolated from an Algal Mat, Displays Antimicrobial Activity.</title>
        <authorList>
            <person name="Kumar G."/>
            <person name="Kallscheuer N."/>
            <person name="Kashif M."/>
            <person name="Ahamad S."/>
            <person name="Jagadeeshwari U."/>
            <person name="Pannikurungottu S."/>
            <person name="Haufschild T."/>
            <person name="Kabuu M."/>
            <person name="Sasikala C."/>
            <person name="Jogler C."/>
            <person name="Ramana C."/>
        </authorList>
    </citation>
    <scope>NUCLEOTIDE SEQUENCE [LARGE SCALE GENOMIC DNA]</scope>
    <source>
        <strain evidence="2">JC673</strain>
    </source>
</reference>
<evidence type="ECO:0000313" key="2">
    <source>
        <dbReference type="Proteomes" id="UP001272242"/>
    </source>
</evidence>
<dbReference type="EMBL" id="JAXBLV010000210">
    <property type="protein sequence ID" value="MDY3562227.1"/>
    <property type="molecule type" value="Genomic_DNA"/>
</dbReference>
<keyword evidence="2" id="KW-1185">Reference proteome</keyword>
<evidence type="ECO:0008006" key="3">
    <source>
        <dbReference type="Google" id="ProtNLM"/>
    </source>
</evidence>
<sequence length="236" mass="26159">MTEAEWLAATEPRGVLESWSQPTSERKIRLFCCACCRRIWPLITAPESRKAVEVSEALADGRAREGRRAAANLAATAVARRERSWPFAAAEEASKRLIRAYRKSPALATWAARTAYYAHEAAYLGTYYAVGTNDRAAFDSGNVARQAEQAAQIALLRDIFGNPFRPVPFSPSWRTDTVLALARRVYESRDFSAMPILADALQDAGCDSPDVLAHCRDPQGTHVRGCWVVDLVLEKE</sequence>
<name>A0ABU5F608_9BACT</name>